<dbReference type="OrthoDB" id="6581954at2759"/>
<feature type="transmembrane region" description="Helical" evidence="7">
    <location>
        <begin position="478"/>
        <end position="498"/>
    </location>
</feature>
<dbReference type="eggNOG" id="KOG3660">
    <property type="taxonomic scope" value="Eukaryota"/>
</dbReference>
<reference evidence="9" key="4">
    <citation type="journal article" date="2015" name="G3 (Bethesda)">
        <title>Genome sequences of three phytopathogenic species of the Magnaporthaceae family of fungi.</title>
        <authorList>
            <person name="Okagaki L.H."/>
            <person name="Nunes C.C."/>
            <person name="Sailsbery J."/>
            <person name="Clay B."/>
            <person name="Brown D."/>
            <person name="John T."/>
            <person name="Oh Y."/>
            <person name="Young N."/>
            <person name="Fitzgerald M."/>
            <person name="Haas B.J."/>
            <person name="Zeng Q."/>
            <person name="Young S."/>
            <person name="Adiconis X."/>
            <person name="Fan L."/>
            <person name="Levin J.Z."/>
            <person name="Mitchell T.K."/>
            <person name="Okubara P.A."/>
            <person name="Farman M.L."/>
            <person name="Kohn L.M."/>
            <person name="Birren B."/>
            <person name="Ma L.-J."/>
            <person name="Dean R.A."/>
        </authorList>
    </citation>
    <scope>NUCLEOTIDE SEQUENCE</scope>
    <source>
        <strain evidence="9">ATCC 64411 / 73-15</strain>
    </source>
</reference>
<dbReference type="InterPro" id="IPR037272">
    <property type="entry name" value="SNS_sf"/>
</dbReference>
<feature type="transmembrane region" description="Helical" evidence="7">
    <location>
        <begin position="61"/>
        <end position="82"/>
    </location>
</feature>
<evidence type="ECO:0000256" key="5">
    <source>
        <dbReference type="ARBA" id="ARBA00023136"/>
    </source>
</evidence>
<dbReference type="GO" id="GO:0005886">
    <property type="term" value="C:plasma membrane"/>
    <property type="evidence" value="ECO:0007669"/>
    <property type="project" value="TreeGrafter"/>
</dbReference>
<accession>A0A0C4EGI8</accession>
<name>A0A0C4EGI8_MAGP6</name>
<dbReference type="PANTHER" id="PTHR11616:SF240">
    <property type="entry name" value="BLOATED TUBULES, ISOFORM B-RELATED"/>
    <property type="match status" value="1"/>
</dbReference>
<feature type="transmembrane region" description="Helical" evidence="7">
    <location>
        <begin position="423"/>
        <end position="441"/>
    </location>
</feature>
<reference evidence="10" key="2">
    <citation type="submission" date="2010-05" db="EMBL/GenBank/DDBJ databases">
        <title>The genome sequence of Magnaporthe poae strain ATCC 64411.</title>
        <authorList>
            <person name="Ma L.-J."/>
            <person name="Dead R."/>
            <person name="Young S."/>
            <person name="Zeng Q."/>
            <person name="Koehrsen M."/>
            <person name="Alvarado L."/>
            <person name="Berlin A."/>
            <person name="Chapman S.B."/>
            <person name="Chen Z."/>
            <person name="Freedman E."/>
            <person name="Gellesch M."/>
            <person name="Goldberg J."/>
            <person name="Griggs A."/>
            <person name="Gujja S."/>
            <person name="Heilman E.R."/>
            <person name="Heiman D."/>
            <person name="Hepburn T."/>
            <person name="Howarth C."/>
            <person name="Jen D."/>
            <person name="Larson L."/>
            <person name="Mehta T."/>
            <person name="Neiman D."/>
            <person name="Pearson M."/>
            <person name="Roberts A."/>
            <person name="Saif S."/>
            <person name="Shea T."/>
            <person name="Shenoy N."/>
            <person name="Sisk P."/>
            <person name="Stolte C."/>
            <person name="Sykes S."/>
            <person name="Walk T."/>
            <person name="White J."/>
            <person name="Yandava C."/>
            <person name="Haas B."/>
            <person name="Nusbaum C."/>
            <person name="Birren B."/>
        </authorList>
    </citation>
    <scope>NUCLEOTIDE SEQUENCE [LARGE SCALE GENOMIC DNA]</scope>
    <source>
        <strain evidence="10">ATCC 64411 / 73-15</strain>
    </source>
</reference>
<evidence type="ECO:0000256" key="2">
    <source>
        <dbReference type="ARBA" id="ARBA00022448"/>
    </source>
</evidence>
<protein>
    <recommendedName>
        <fullName evidence="11">Sodium:neurotransmitter symporter family protein</fullName>
    </recommendedName>
</protein>
<keyword evidence="3 7" id="KW-0812">Transmembrane</keyword>
<reference evidence="9" key="5">
    <citation type="submission" date="2015-06" db="UniProtKB">
        <authorList>
            <consortium name="EnsemblFungi"/>
        </authorList>
    </citation>
    <scope>IDENTIFICATION</scope>
    <source>
        <strain evidence="9">ATCC 64411</strain>
    </source>
</reference>
<reference evidence="8" key="3">
    <citation type="submission" date="2011-03" db="EMBL/GenBank/DDBJ databases">
        <title>Annotation of Magnaporthe poae ATCC 64411.</title>
        <authorList>
            <person name="Ma L.-J."/>
            <person name="Dead R."/>
            <person name="Young S.K."/>
            <person name="Zeng Q."/>
            <person name="Gargeya S."/>
            <person name="Fitzgerald M."/>
            <person name="Haas B."/>
            <person name="Abouelleil A."/>
            <person name="Alvarado L."/>
            <person name="Arachchi H.M."/>
            <person name="Berlin A."/>
            <person name="Brown A."/>
            <person name="Chapman S.B."/>
            <person name="Chen Z."/>
            <person name="Dunbar C."/>
            <person name="Freedman E."/>
            <person name="Gearin G."/>
            <person name="Gellesch M."/>
            <person name="Goldberg J."/>
            <person name="Griggs A."/>
            <person name="Gujja S."/>
            <person name="Heiman D."/>
            <person name="Howarth C."/>
            <person name="Larson L."/>
            <person name="Lui A."/>
            <person name="MacDonald P.J.P."/>
            <person name="Mehta T."/>
            <person name="Montmayeur A."/>
            <person name="Murphy C."/>
            <person name="Neiman D."/>
            <person name="Pearson M."/>
            <person name="Priest M."/>
            <person name="Roberts A."/>
            <person name="Saif S."/>
            <person name="Shea T."/>
            <person name="Shenoy N."/>
            <person name="Sisk P."/>
            <person name="Stolte C."/>
            <person name="Sykes S."/>
            <person name="Yandava C."/>
            <person name="Wortman J."/>
            <person name="Nusbaum C."/>
            <person name="Birren B."/>
        </authorList>
    </citation>
    <scope>NUCLEOTIDE SEQUENCE</scope>
    <source>
        <strain evidence="8">ATCC 64411</strain>
    </source>
</reference>
<dbReference type="EMBL" id="GL877051">
    <property type="protein sequence ID" value="KLU92997.1"/>
    <property type="molecule type" value="Genomic_DNA"/>
</dbReference>
<feature type="transmembrane region" description="Helical" evidence="7">
    <location>
        <begin position="31"/>
        <end position="49"/>
    </location>
</feature>
<evidence type="ECO:0008006" key="11">
    <source>
        <dbReference type="Google" id="ProtNLM"/>
    </source>
</evidence>
<evidence type="ECO:0000256" key="1">
    <source>
        <dbReference type="ARBA" id="ARBA00004141"/>
    </source>
</evidence>
<dbReference type="STRING" id="644358.A0A0C4EGI8"/>
<dbReference type="EnsemblFungi" id="MAPG_11940T0">
    <property type="protein sequence ID" value="MAPG_11940T0"/>
    <property type="gene ID" value="MAPG_11940"/>
</dbReference>
<organism evidence="9 10">
    <name type="scientific">Magnaporthiopsis poae (strain ATCC 64411 / 73-15)</name>
    <name type="common">Kentucky bluegrass fungus</name>
    <name type="synonym">Magnaporthe poae</name>
    <dbReference type="NCBI Taxonomy" id="644358"/>
    <lineage>
        <taxon>Eukaryota</taxon>
        <taxon>Fungi</taxon>
        <taxon>Dikarya</taxon>
        <taxon>Ascomycota</taxon>
        <taxon>Pezizomycotina</taxon>
        <taxon>Sordariomycetes</taxon>
        <taxon>Sordariomycetidae</taxon>
        <taxon>Magnaporthales</taxon>
        <taxon>Magnaporthaceae</taxon>
        <taxon>Magnaporthiopsis</taxon>
    </lineage>
</organism>
<dbReference type="AlphaFoldDB" id="A0A0C4EGI8"/>
<evidence type="ECO:0000256" key="6">
    <source>
        <dbReference type="SAM" id="MobiDB-lite"/>
    </source>
</evidence>
<dbReference type="SUPFAM" id="SSF161070">
    <property type="entry name" value="SNF-like"/>
    <property type="match status" value="1"/>
</dbReference>
<dbReference type="PANTHER" id="PTHR11616">
    <property type="entry name" value="SODIUM/CHLORIDE DEPENDENT TRANSPORTER"/>
    <property type="match status" value="1"/>
</dbReference>
<keyword evidence="5 7" id="KW-0472">Membrane</keyword>
<gene>
    <name evidence="8" type="ORF">MAPG_11940</name>
</gene>
<evidence type="ECO:0000256" key="7">
    <source>
        <dbReference type="SAM" id="Phobius"/>
    </source>
</evidence>
<feature type="transmembrane region" description="Helical" evidence="7">
    <location>
        <begin position="292"/>
        <end position="316"/>
    </location>
</feature>
<feature type="transmembrane region" description="Helical" evidence="7">
    <location>
        <begin position="581"/>
        <end position="605"/>
    </location>
</feature>
<dbReference type="InterPro" id="IPR000175">
    <property type="entry name" value="Na/ntran_symport"/>
</dbReference>
<keyword evidence="10" id="KW-1185">Reference proteome</keyword>
<keyword evidence="4 7" id="KW-1133">Transmembrane helix</keyword>
<feature type="transmembrane region" description="Helical" evidence="7">
    <location>
        <begin position="348"/>
        <end position="376"/>
    </location>
</feature>
<evidence type="ECO:0000313" key="8">
    <source>
        <dbReference type="EMBL" id="KLU92997.1"/>
    </source>
</evidence>
<dbReference type="OMA" id="FNNINHR"/>
<feature type="transmembrane region" description="Helical" evidence="7">
    <location>
        <begin position="185"/>
        <end position="203"/>
    </location>
</feature>
<feature type="transmembrane region" description="Helical" evidence="7">
    <location>
        <begin position="383"/>
        <end position="403"/>
    </location>
</feature>
<evidence type="ECO:0000256" key="4">
    <source>
        <dbReference type="ARBA" id="ARBA00022989"/>
    </source>
</evidence>
<dbReference type="Pfam" id="PF00209">
    <property type="entry name" value="SNF"/>
    <property type="match status" value="2"/>
</dbReference>
<dbReference type="PROSITE" id="PS50267">
    <property type="entry name" value="NA_NEUROTRAN_SYMP_3"/>
    <property type="match status" value="1"/>
</dbReference>
<dbReference type="CDD" id="cd11554">
    <property type="entry name" value="SLC6sbd_u2"/>
    <property type="match status" value="1"/>
</dbReference>
<feature type="transmembrane region" description="Helical" evidence="7">
    <location>
        <begin position="448"/>
        <end position="472"/>
    </location>
</feature>
<dbReference type="GO" id="GO:0035725">
    <property type="term" value="P:sodium ion transmembrane transport"/>
    <property type="evidence" value="ECO:0007669"/>
    <property type="project" value="TreeGrafter"/>
</dbReference>
<proteinExistence type="predicted"/>
<dbReference type="EMBL" id="ADBL01002983">
    <property type="status" value="NOT_ANNOTATED_CDS"/>
    <property type="molecule type" value="Genomic_DNA"/>
</dbReference>
<evidence type="ECO:0000313" key="9">
    <source>
        <dbReference type="EnsemblFungi" id="MAPG_11940T0"/>
    </source>
</evidence>
<feature type="transmembrane region" description="Helical" evidence="7">
    <location>
        <begin position="210"/>
        <end position="230"/>
    </location>
</feature>
<evidence type="ECO:0000256" key="3">
    <source>
        <dbReference type="ARBA" id="ARBA00022692"/>
    </source>
</evidence>
<dbReference type="VEuPathDB" id="FungiDB:MAPG_11940"/>
<dbReference type="PRINTS" id="PR00176">
    <property type="entry name" value="NANEUSMPORT"/>
</dbReference>
<sequence>MNALRKVGHWLAPPPEKADDGRDVWPSRASFLLASMGGCAGMGNLLRYPSTVYNNYGLQWFIPYLMCIFLIAIPVLTLEISIGQAYRGGSVVAFNSVGRRLRGVGLSLLYVSFVVGPYFVVNLAWIMTYFRYSFHSPLPWADDPEGFFDRVVANRTPLQGRLTDDGTRVERFTAYPGTGMVGETVGWTAFTWFLVWICIFRGVGLTGRVVYWTMGLPILMTIVLIGRSVSLENAGEGVRMYFATWRGGELARGSLWQTACGQVFFSTGVGFGYFTSYASYNRKHSNAVADSFYIVLSNMVFECTAAFAVFGVVGFLRRWPVEGEPIGGFTIGFLTLPAAVVEMPGANFWAVVLFFTLMVLGFSSAFAMLDAVATLVMDSGIKLSRPIVVTSLTVLSFLLSLPYCTEFGYHLLDGVDRWVSDVALVFVVFAECVSSTSLYRWRDVAGQVGLLALFAYVAGYFGAMVLGVATGIATSGGVGAGVGFGIYFALTTVALVFGRTPDVPVPRLFGGNVYLQRFYYVAFYSGHQLTKDLNVIVARGKNLSLPVFWAPLLRYVSGPILAIVFGFSYPTFHSKQMDPLHIFGFATGHVVLVLCGMGLVVPRWFGVLIPVEHRKDGKHDYAPGVTFEPDATESQAQLEGGDTSDMGAAGQEMGGGEVLEEDKVAENKAHTSKGVVA</sequence>
<evidence type="ECO:0000313" key="10">
    <source>
        <dbReference type="Proteomes" id="UP000011715"/>
    </source>
</evidence>
<dbReference type="Proteomes" id="UP000011715">
    <property type="component" value="Unassembled WGS sequence"/>
</dbReference>
<comment type="subcellular location">
    <subcellularLocation>
        <location evidence="1">Membrane</location>
        <topology evidence="1">Multi-pass membrane protein</topology>
    </subcellularLocation>
</comment>
<feature type="transmembrane region" description="Helical" evidence="7">
    <location>
        <begin position="255"/>
        <end position="280"/>
    </location>
</feature>
<feature type="transmembrane region" description="Helical" evidence="7">
    <location>
        <begin position="103"/>
        <end position="130"/>
    </location>
</feature>
<feature type="region of interest" description="Disordered" evidence="6">
    <location>
        <begin position="620"/>
        <end position="677"/>
    </location>
</feature>
<reference evidence="8" key="1">
    <citation type="submission" date="2010-05" db="EMBL/GenBank/DDBJ databases">
        <title>The Genome Sequence of Magnaporthe poae strain ATCC 64411.</title>
        <authorList>
            <consortium name="The Broad Institute Genome Sequencing Platform"/>
            <consortium name="Broad Institute Genome Sequencing Center for Infectious Disease"/>
            <person name="Ma L.-J."/>
            <person name="Dead R."/>
            <person name="Young S."/>
            <person name="Zeng Q."/>
            <person name="Koehrsen M."/>
            <person name="Alvarado L."/>
            <person name="Berlin A."/>
            <person name="Chapman S.B."/>
            <person name="Chen Z."/>
            <person name="Freedman E."/>
            <person name="Gellesch M."/>
            <person name="Goldberg J."/>
            <person name="Griggs A."/>
            <person name="Gujja S."/>
            <person name="Heilman E.R."/>
            <person name="Heiman D."/>
            <person name="Hepburn T."/>
            <person name="Howarth C."/>
            <person name="Jen D."/>
            <person name="Larson L."/>
            <person name="Mehta T."/>
            <person name="Neiman D."/>
            <person name="Pearson M."/>
            <person name="Roberts A."/>
            <person name="Saif S."/>
            <person name="Shea T."/>
            <person name="Shenoy N."/>
            <person name="Sisk P."/>
            <person name="Stolte C."/>
            <person name="Sykes S."/>
            <person name="Walk T."/>
            <person name="White J."/>
            <person name="Yandava C."/>
            <person name="Haas B."/>
            <person name="Nusbaum C."/>
            <person name="Birren B."/>
        </authorList>
    </citation>
    <scope>NUCLEOTIDE SEQUENCE</scope>
    <source>
        <strain evidence="8">ATCC 64411</strain>
    </source>
</reference>
<keyword evidence="2" id="KW-0813">Transport</keyword>
<feature type="transmembrane region" description="Helical" evidence="7">
    <location>
        <begin position="547"/>
        <end position="569"/>
    </location>
</feature>